<dbReference type="SMART" id="SM00491">
    <property type="entry name" value="HELICc2"/>
    <property type="match status" value="1"/>
</dbReference>
<evidence type="ECO:0000256" key="13">
    <source>
        <dbReference type="ARBA" id="ARBA00038058"/>
    </source>
</evidence>
<keyword evidence="2" id="KW-0479">Metal-binding</keyword>
<dbReference type="Gene3D" id="3.90.320.10">
    <property type="match status" value="1"/>
</dbReference>
<evidence type="ECO:0000256" key="1">
    <source>
        <dbReference type="ARBA" id="ARBA00022485"/>
    </source>
</evidence>
<evidence type="ECO:0000256" key="9">
    <source>
        <dbReference type="ARBA" id="ARBA00023014"/>
    </source>
</evidence>
<keyword evidence="7" id="KW-0067">ATP-binding</keyword>
<keyword evidence="6 15" id="KW-0347">Helicase</keyword>
<dbReference type="EMBL" id="FTNK01000015">
    <property type="protein sequence ID" value="SIR47812.1"/>
    <property type="molecule type" value="Genomic_DNA"/>
</dbReference>
<evidence type="ECO:0000259" key="14">
    <source>
        <dbReference type="PROSITE" id="PS51193"/>
    </source>
</evidence>
<keyword evidence="3" id="KW-0547">Nucleotide-binding</keyword>
<accession>A0ABY1K9T3</accession>
<dbReference type="InterPro" id="IPR027417">
    <property type="entry name" value="P-loop_NTPase"/>
</dbReference>
<proteinExistence type="inferred from homology"/>
<comment type="similarity">
    <text evidence="13">Belongs to the helicase family. DinG subfamily.</text>
</comment>
<keyword evidence="1" id="KW-0004">4Fe-4S</keyword>
<dbReference type="InterPro" id="IPR010614">
    <property type="entry name" value="RAD3-like_helicase_DEAD"/>
</dbReference>
<sequence>MVVPNNENKQVKVSVRPLVEYVFRSGDIVSGFRTAAALHEGTRIHQQVQKMYKEGDLKEVSLKTEILYEDTVYVIEGRCDGLIHLENGWMVDEIKSTSSDISHMEEGHVVHWAQAQLYAYMVAKEQGLGQMKIQLTYIQVVTCEEKRFRKELSFAELESVVMEIVSRYAPYASLRIVNARRRDESIQSLPFPFDTYREGQRKLAGAVYQTINEGQKLFAKAPTGIGKTLSTLFPSVKAIGEGLLQQIFYLTARTTTRTAAEQAFELMQSKGLCVQTVTLTAKDKICFQEKVSCRKEDCPFADGYYDRLNGAIMDMLSNETLMNRHVIEQYARKHQLCPFEFSLDAAYAADVIICDYNYIFDPRVSLKRLFEERKKKTVLLVDEAHNLVDRGREMFSCDIGKTEFLDLQRGYKGNNDRIHETSRAVNQYFIRLKKECGEGKRKLWKELPEELIALLDLFVQEAEQELQGSAMIDLDSRPMLLDTYFAAQNMIRISKLYDERYVTYAEVTRNSVIIKMFCMDPSTLLAQASKGFRSTIFFSATLSPLHYYRDMLGAGEDDYSVTVPSPFHREQLDVRIEPLSTRFRDREKTKDELVRMLSQMVREKKGNYLIFFPSYQYLYDIYEPFMSDNADLSTIIQGPGMTEEEREAFLASFRSDNSETFIGFAVLGGIFSEGIDLQGDRLNGVAIVGVGLPQIGMERDLIKDYFNEIGKNGYNYAYVFPGMNKVQQAGGRLIRSEQDTGILMLVDDRFMQRQYQDLLPEEWKG</sequence>
<evidence type="ECO:0000256" key="12">
    <source>
        <dbReference type="ARBA" id="ARBA00023235"/>
    </source>
</evidence>
<dbReference type="Gene3D" id="1.10.30.20">
    <property type="entry name" value="Bacterial XPD DNA helicase, FeS cluster domain"/>
    <property type="match status" value="1"/>
</dbReference>
<evidence type="ECO:0000256" key="5">
    <source>
        <dbReference type="ARBA" id="ARBA00022801"/>
    </source>
</evidence>
<keyword evidence="10" id="KW-0238">DNA-binding</keyword>
<keyword evidence="11" id="KW-0234">DNA repair</keyword>
<dbReference type="SUPFAM" id="SSF52540">
    <property type="entry name" value="P-loop containing nucleoside triphosphate hydrolases"/>
    <property type="match status" value="2"/>
</dbReference>
<dbReference type="RefSeq" id="WP_068583668.1">
    <property type="nucleotide sequence ID" value="NZ_FTNK01000015.1"/>
</dbReference>
<evidence type="ECO:0000256" key="3">
    <source>
        <dbReference type="ARBA" id="ARBA00022741"/>
    </source>
</evidence>
<dbReference type="PANTHER" id="PTHR11472:SF34">
    <property type="entry name" value="REGULATOR OF TELOMERE ELONGATION HELICASE 1"/>
    <property type="match status" value="1"/>
</dbReference>
<dbReference type="GO" id="GO:0004386">
    <property type="term" value="F:helicase activity"/>
    <property type="evidence" value="ECO:0007669"/>
    <property type="project" value="UniProtKB-KW"/>
</dbReference>
<dbReference type="InterPro" id="IPR045028">
    <property type="entry name" value="DinG/Rad3-like"/>
</dbReference>
<comment type="caution">
    <text evidence="15">The sequence shown here is derived from an EMBL/GenBank/DDBJ whole genome shotgun (WGS) entry which is preliminary data.</text>
</comment>
<keyword evidence="9" id="KW-0411">Iron-sulfur</keyword>
<evidence type="ECO:0000256" key="4">
    <source>
        <dbReference type="ARBA" id="ARBA00022763"/>
    </source>
</evidence>
<dbReference type="InterPro" id="IPR042493">
    <property type="entry name" value="XPD_DNA_FeS"/>
</dbReference>
<name>A0ABY1K9T3_9BACL</name>
<feature type="domain" description="Helicase ATP-binding" evidence="14">
    <location>
        <begin position="186"/>
        <end position="444"/>
    </location>
</feature>
<reference evidence="15 16" key="1">
    <citation type="submission" date="2017-01" db="EMBL/GenBank/DDBJ databases">
        <authorList>
            <person name="Varghese N."/>
            <person name="Submissions S."/>
        </authorList>
    </citation>
    <scope>NUCLEOTIDE SEQUENCE [LARGE SCALE GENOMIC DNA]</scope>
    <source>
        <strain evidence="15 16">ATCC 23464</strain>
    </source>
</reference>
<evidence type="ECO:0000256" key="11">
    <source>
        <dbReference type="ARBA" id="ARBA00023204"/>
    </source>
</evidence>
<evidence type="ECO:0000256" key="7">
    <source>
        <dbReference type="ARBA" id="ARBA00022840"/>
    </source>
</evidence>
<evidence type="ECO:0000256" key="6">
    <source>
        <dbReference type="ARBA" id="ARBA00022806"/>
    </source>
</evidence>
<keyword evidence="4" id="KW-0227">DNA damage</keyword>
<dbReference type="InterPro" id="IPR014013">
    <property type="entry name" value="Helic_SF1/SF2_ATP-bd_DinG/Rad3"/>
</dbReference>
<dbReference type="Proteomes" id="UP000186666">
    <property type="component" value="Unassembled WGS sequence"/>
</dbReference>
<dbReference type="InterPro" id="IPR006555">
    <property type="entry name" value="ATP-dep_Helicase_C"/>
</dbReference>
<evidence type="ECO:0000256" key="10">
    <source>
        <dbReference type="ARBA" id="ARBA00023125"/>
    </source>
</evidence>
<evidence type="ECO:0000256" key="2">
    <source>
        <dbReference type="ARBA" id="ARBA00022723"/>
    </source>
</evidence>
<keyword evidence="16" id="KW-1185">Reference proteome</keyword>
<dbReference type="PANTHER" id="PTHR11472">
    <property type="entry name" value="DNA REPAIR DEAD HELICASE RAD3/XP-D SUBFAMILY MEMBER"/>
    <property type="match status" value="1"/>
</dbReference>
<dbReference type="InterPro" id="IPR006554">
    <property type="entry name" value="Helicase-like_DEXD_c2"/>
</dbReference>
<keyword evidence="8" id="KW-0408">Iron</keyword>
<dbReference type="SMART" id="SM00488">
    <property type="entry name" value="DEXDc2"/>
    <property type="match status" value="1"/>
</dbReference>
<dbReference type="Gene3D" id="1.10.275.40">
    <property type="match status" value="1"/>
</dbReference>
<evidence type="ECO:0000256" key="8">
    <source>
        <dbReference type="ARBA" id="ARBA00023004"/>
    </source>
</evidence>
<organism evidence="15 16">
    <name type="scientific">Paenibacillus macquariensis</name>
    <dbReference type="NCBI Taxonomy" id="948756"/>
    <lineage>
        <taxon>Bacteria</taxon>
        <taxon>Bacillati</taxon>
        <taxon>Bacillota</taxon>
        <taxon>Bacilli</taxon>
        <taxon>Bacillales</taxon>
        <taxon>Paenibacillaceae</taxon>
        <taxon>Paenibacillus</taxon>
    </lineage>
</organism>
<dbReference type="Gene3D" id="3.40.50.300">
    <property type="entry name" value="P-loop containing nucleotide triphosphate hydrolases"/>
    <property type="match status" value="2"/>
</dbReference>
<keyword evidence="12" id="KW-0413">Isomerase</keyword>
<dbReference type="Pfam" id="PF06733">
    <property type="entry name" value="DEAD_2"/>
    <property type="match status" value="1"/>
</dbReference>
<dbReference type="PROSITE" id="PS51193">
    <property type="entry name" value="HELICASE_ATP_BIND_2"/>
    <property type="match status" value="1"/>
</dbReference>
<gene>
    <name evidence="15" type="ORF">SAMN05421578_11568</name>
</gene>
<protein>
    <submittedName>
        <fullName evidence="15">Rad3-related DNA helicase</fullName>
    </submittedName>
</protein>
<dbReference type="InterPro" id="IPR011604">
    <property type="entry name" value="PDDEXK-like_dom_sf"/>
</dbReference>
<evidence type="ECO:0000313" key="15">
    <source>
        <dbReference type="EMBL" id="SIR47812.1"/>
    </source>
</evidence>
<evidence type="ECO:0000313" key="16">
    <source>
        <dbReference type="Proteomes" id="UP000186666"/>
    </source>
</evidence>
<keyword evidence="5" id="KW-0378">Hydrolase</keyword>
<dbReference type="Pfam" id="PF13307">
    <property type="entry name" value="Helicase_C_2"/>
    <property type="match status" value="1"/>
</dbReference>